<dbReference type="PATRIC" id="fig|999408.3.peg.1155"/>
<dbReference type="Proteomes" id="UP000013085">
    <property type="component" value="Unassembled WGS sequence"/>
</dbReference>
<proteinExistence type="predicted"/>
<dbReference type="RefSeq" id="WP_002594934.1">
    <property type="nucleotide sequence ID" value="NZ_KB850998.1"/>
</dbReference>
<comment type="caution">
    <text evidence="1">The sequence shown here is derived from an EMBL/GenBank/DDBJ whole genome shotgun (WGS) entry which is preliminary data.</text>
</comment>
<reference evidence="1 2" key="1">
    <citation type="submission" date="2013-01" db="EMBL/GenBank/DDBJ databases">
        <title>The Genome Sequence of Clostridium clostridioforme 90A8.</title>
        <authorList>
            <consortium name="The Broad Institute Genome Sequencing Platform"/>
            <person name="Earl A."/>
            <person name="Ward D."/>
            <person name="Feldgarden M."/>
            <person name="Gevers D."/>
            <person name="Courvalin P."/>
            <person name="Lambert T."/>
            <person name="Walker B."/>
            <person name="Young S.K."/>
            <person name="Zeng Q."/>
            <person name="Gargeya S."/>
            <person name="Fitzgerald M."/>
            <person name="Haas B."/>
            <person name="Abouelleil A."/>
            <person name="Alvarado L."/>
            <person name="Arachchi H.M."/>
            <person name="Berlin A.M."/>
            <person name="Chapman S.B."/>
            <person name="Dewar J."/>
            <person name="Goldberg J."/>
            <person name="Griggs A."/>
            <person name="Gujja S."/>
            <person name="Hansen M."/>
            <person name="Howarth C."/>
            <person name="Imamovic A."/>
            <person name="Larimer J."/>
            <person name="McCowan C."/>
            <person name="Murphy C."/>
            <person name="Neiman D."/>
            <person name="Pearson M."/>
            <person name="Priest M."/>
            <person name="Roberts A."/>
            <person name="Saif S."/>
            <person name="Shea T."/>
            <person name="Sisk P."/>
            <person name="Sykes S."/>
            <person name="Wortman J."/>
            <person name="Nusbaum C."/>
            <person name="Birren B."/>
        </authorList>
    </citation>
    <scope>NUCLEOTIDE SEQUENCE [LARGE SCALE GENOMIC DNA]</scope>
    <source>
        <strain evidence="1 2">90A8</strain>
    </source>
</reference>
<organism evidence="1 2">
    <name type="scientific">[Clostridium] clostridioforme 90A8</name>
    <dbReference type="NCBI Taxonomy" id="999408"/>
    <lineage>
        <taxon>Bacteria</taxon>
        <taxon>Bacillati</taxon>
        <taxon>Bacillota</taxon>
        <taxon>Clostridia</taxon>
        <taxon>Lachnospirales</taxon>
        <taxon>Lachnospiraceae</taxon>
        <taxon>Enterocloster</taxon>
    </lineage>
</organism>
<name>A0A0E2HE51_9FIRM</name>
<evidence type="ECO:0000313" key="1">
    <source>
        <dbReference type="EMBL" id="ENZ18762.1"/>
    </source>
</evidence>
<evidence type="ECO:0000313" key="2">
    <source>
        <dbReference type="Proteomes" id="UP000013085"/>
    </source>
</evidence>
<accession>A0A0E2HE51</accession>
<sequence length="524" mass="60841">MRKAQKQQALDFIESLHQAHGEIENAVGRKNLILAQNMLGECQQFAISFGENIEKLEGEGHITVSYVEDYCEVLFRVYEDVCNGHANEPQIHKLLGEQLSRIENSVQNDIKVKKEIAFFPYKASMWDSLESVYLAAREDPECDAFVVPIPYYDLNPDRSFGQMHYEGREYPKNIEVMDWQSYHFEKRKPDAIYIHNPYDSWNLVTSVHPRFYAENLKKYTEKLIYIPYFVLSEIEPEDQARIDKMKHFCFIPGTVWADKVIVQSEKMKQIYVNEYSKGAMAAGLSGRHVDRDLLNQKILGLGSPKLEKIAGSLDAEIPDDWQSKMVTKDNERKKVIFFNTNVSLMLNNQERFIDNLRRIACIMESYRERFTVIWREHPLTNEALKSMHPDLQRDYLAFKSGFCSKEWVILDTLAQAHTAMAVSDGYFGAGGSLAAMYFVTGKPMMVTDYHYPNEISLKPTTLEKLKLSMRHRTYYNEKNINSLNLFLENIEDLKVYQRQRFHDSLMADGLGKGAGRKIYRVLSD</sequence>
<dbReference type="HOGENOM" id="CLU_027705_0_0_9"/>
<protein>
    <submittedName>
        <fullName evidence="1">Uncharacterized protein</fullName>
    </submittedName>
</protein>
<dbReference type="AlphaFoldDB" id="A0A0E2HE51"/>
<gene>
    <name evidence="1" type="ORF">HMPREF1090_01079</name>
</gene>
<dbReference type="EMBL" id="AGYR01000007">
    <property type="protein sequence ID" value="ENZ18762.1"/>
    <property type="molecule type" value="Genomic_DNA"/>
</dbReference>